<proteinExistence type="predicted"/>
<dbReference type="EMBL" id="SMGD01000016">
    <property type="protein sequence ID" value="TCK46968.1"/>
    <property type="molecule type" value="Genomic_DNA"/>
</dbReference>
<organism evidence="1 2">
    <name type="scientific">Celerinatantimonas diazotrophica</name>
    <dbReference type="NCBI Taxonomy" id="412034"/>
    <lineage>
        <taxon>Bacteria</taxon>
        <taxon>Pseudomonadati</taxon>
        <taxon>Pseudomonadota</taxon>
        <taxon>Gammaproteobacteria</taxon>
        <taxon>Celerinatantimonadaceae</taxon>
        <taxon>Celerinatantimonas</taxon>
    </lineage>
</organism>
<dbReference type="AlphaFoldDB" id="A0A4R1J8R5"/>
<reference evidence="1 2" key="1">
    <citation type="submission" date="2019-03" db="EMBL/GenBank/DDBJ databases">
        <title>Genomic Encyclopedia of Type Strains, Phase IV (KMG-IV): sequencing the most valuable type-strain genomes for metagenomic binning, comparative biology and taxonomic classification.</title>
        <authorList>
            <person name="Goeker M."/>
        </authorList>
    </citation>
    <scope>NUCLEOTIDE SEQUENCE [LARGE SCALE GENOMIC DNA]</scope>
    <source>
        <strain evidence="1 2">DSM 18577</strain>
    </source>
</reference>
<evidence type="ECO:0000313" key="1">
    <source>
        <dbReference type="EMBL" id="TCK46968.1"/>
    </source>
</evidence>
<evidence type="ECO:0008006" key="3">
    <source>
        <dbReference type="Google" id="ProtNLM"/>
    </source>
</evidence>
<keyword evidence="2" id="KW-1185">Reference proteome</keyword>
<sequence length="148" mass="17355">MASHDTLLSQELFSACQSGMQFYQTLQQSTEQYVPKKISRDMFNCRDKIMSRLNPQVLSSTQSLTDQKKALKQLRMNYQQKYAKMHHKLTKQDIFELLLCEQSLLNYFRLVIRKQADQSLARELASYLASLQLTCDQCIHLLADWPDQ</sequence>
<dbReference type="RefSeq" id="WP_131913864.1">
    <property type="nucleotide sequence ID" value="NZ_OU594967.1"/>
</dbReference>
<accession>A0A4R1J8R5</accession>
<evidence type="ECO:0000313" key="2">
    <source>
        <dbReference type="Proteomes" id="UP000295565"/>
    </source>
</evidence>
<dbReference type="Proteomes" id="UP000295565">
    <property type="component" value="Unassembled WGS sequence"/>
</dbReference>
<gene>
    <name evidence="1" type="ORF">EV690_3120</name>
</gene>
<name>A0A4R1J8R5_9GAMM</name>
<protein>
    <recommendedName>
        <fullName evidence="3">DUF2383 domain-containing protein</fullName>
    </recommendedName>
</protein>
<comment type="caution">
    <text evidence="1">The sequence shown here is derived from an EMBL/GenBank/DDBJ whole genome shotgun (WGS) entry which is preliminary data.</text>
</comment>